<evidence type="ECO:0000256" key="5">
    <source>
        <dbReference type="ARBA" id="ARBA00022499"/>
    </source>
</evidence>
<dbReference type="Proteomes" id="UP000076842">
    <property type="component" value="Unassembled WGS sequence"/>
</dbReference>
<feature type="region of interest" description="Disordered" evidence="14">
    <location>
        <begin position="188"/>
        <end position="227"/>
    </location>
</feature>
<accession>A0A165EF39</accession>
<dbReference type="PANTHER" id="PTHR13034:SF2">
    <property type="entry name" value="DYNACTIN SUBUNIT 4"/>
    <property type="match status" value="1"/>
</dbReference>
<sequence>MSGPPVLYHCPCSSLHAPPPTLPSASYQSHPLDMLYFCPECDAVRCPRCVSVEVSTYYCPNCLFEVPSASVRAEKNRCARNCFVCPSCENTLQTVPMDPSSSAAAEGENKERFILYCTYCRWDSTVVGMTFDKPQGLASAQLQRIEDDSPSTRELERLRDHFEPLIRPRTSLHPYHQTGTNAAALAALRRDRDRDRDSHSLRSSRLGRSVGAGRERERAEPREKEKWEDDLPAFRAMEREGEVEEREEMAWLRGLGEVEEVASLRQRATETWDGSIRPSDQRPLRLPLQSKKSKRCPACRHILIRPEQKAQSTKFKVKIVASNYLPALEVSRPEDVAFAAHARRRTGGTAQGTGMVEDLQPGRTYHFLLALTNPLYDPINVRLALQQPAETGKKPTFAVSLPTNTITVAAFTDAWDYDEDEGADEDAGRPGQGRDERDARGRWKLGVVERKANTTKVGGELIMGKDAQGDVKFNLFVTYTYKSEDPQAAPVDEKEGKAEPELKTFAFWTVVHLGMVPPRQPDSAVPPTV</sequence>
<evidence type="ECO:0000256" key="6">
    <source>
        <dbReference type="ARBA" id="ARBA00022553"/>
    </source>
</evidence>
<keyword evidence="8" id="KW-0007">Acetylation</keyword>
<evidence type="ECO:0000313" key="15">
    <source>
        <dbReference type="EMBL" id="KZT54734.1"/>
    </source>
</evidence>
<name>A0A165EF39_9BASI</name>
<dbReference type="PANTHER" id="PTHR13034">
    <property type="entry name" value="DYNACTIN P62 SUBUNIT"/>
    <property type="match status" value="1"/>
</dbReference>
<evidence type="ECO:0000313" key="16">
    <source>
        <dbReference type="Proteomes" id="UP000076842"/>
    </source>
</evidence>
<dbReference type="Pfam" id="PF05502">
    <property type="entry name" value="Dynactin_p62"/>
    <property type="match status" value="2"/>
</dbReference>
<dbReference type="GO" id="GO:0001725">
    <property type="term" value="C:stress fiber"/>
    <property type="evidence" value="ECO:0007669"/>
    <property type="project" value="UniProtKB-SubCell"/>
</dbReference>
<keyword evidence="4" id="KW-0963">Cytoplasm</keyword>
<evidence type="ECO:0000256" key="12">
    <source>
        <dbReference type="ARBA" id="ARBA00034864"/>
    </source>
</evidence>
<gene>
    <name evidence="15" type="ORF">CALCODRAFT_374947</name>
</gene>
<dbReference type="EMBL" id="KV424008">
    <property type="protein sequence ID" value="KZT54734.1"/>
    <property type="molecule type" value="Genomic_DNA"/>
</dbReference>
<evidence type="ECO:0000256" key="3">
    <source>
        <dbReference type="ARBA" id="ARBA00004657"/>
    </source>
</evidence>
<dbReference type="OrthoDB" id="283815at2759"/>
<proteinExistence type="inferred from homology"/>
<evidence type="ECO:0000256" key="7">
    <source>
        <dbReference type="ARBA" id="ARBA00022843"/>
    </source>
</evidence>
<keyword evidence="16" id="KW-1185">Reference proteome</keyword>
<evidence type="ECO:0000256" key="2">
    <source>
        <dbReference type="ARBA" id="ARBA00004529"/>
    </source>
</evidence>
<keyword evidence="7" id="KW-0832">Ubl conjugation</keyword>
<keyword evidence="10" id="KW-0206">Cytoskeleton</keyword>
<protein>
    <recommendedName>
        <fullName evidence="12">Dynactin subunit 4</fullName>
    </recommendedName>
</protein>
<keyword evidence="6" id="KW-0597">Phosphoprotein</keyword>
<feature type="compositionally biased region" description="Low complexity" evidence="14">
    <location>
        <begin position="201"/>
        <end position="212"/>
    </location>
</feature>
<feature type="compositionally biased region" description="Basic and acidic residues" evidence="14">
    <location>
        <begin position="213"/>
        <end position="227"/>
    </location>
</feature>
<dbReference type="GO" id="GO:0005869">
    <property type="term" value="C:dynactin complex"/>
    <property type="evidence" value="ECO:0007669"/>
    <property type="project" value="InterPro"/>
</dbReference>
<evidence type="ECO:0000256" key="1">
    <source>
        <dbReference type="ARBA" id="ARBA00004300"/>
    </source>
</evidence>
<reference evidence="15 16" key="1">
    <citation type="journal article" date="2016" name="Mol. Biol. Evol.">
        <title>Comparative Genomics of Early-Diverging Mushroom-Forming Fungi Provides Insights into the Origins of Lignocellulose Decay Capabilities.</title>
        <authorList>
            <person name="Nagy L.G."/>
            <person name="Riley R."/>
            <person name="Tritt A."/>
            <person name="Adam C."/>
            <person name="Daum C."/>
            <person name="Floudas D."/>
            <person name="Sun H."/>
            <person name="Yadav J.S."/>
            <person name="Pangilinan J."/>
            <person name="Larsson K.H."/>
            <person name="Matsuura K."/>
            <person name="Barry K."/>
            <person name="Labutti K."/>
            <person name="Kuo R."/>
            <person name="Ohm R.A."/>
            <person name="Bhattacharya S.S."/>
            <person name="Shirouzu T."/>
            <person name="Yoshinaga Y."/>
            <person name="Martin F.M."/>
            <person name="Grigoriev I.V."/>
            <person name="Hibbett D.S."/>
        </authorList>
    </citation>
    <scope>NUCLEOTIDE SEQUENCE [LARGE SCALE GENOMIC DNA]</scope>
    <source>
        <strain evidence="15 16">HHB12733</strain>
    </source>
</reference>
<evidence type="ECO:0000256" key="10">
    <source>
        <dbReference type="ARBA" id="ARBA00023212"/>
    </source>
</evidence>
<evidence type="ECO:0000256" key="13">
    <source>
        <dbReference type="ARBA" id="ARBA00093507"/>
    </source>
</evidence>
<comment type="similarity">
    <text evidence="11">Belongs to the dynactin subunit 4 family.</text>
</comment>
<evidence type="ECO:0000256" key="4">
    <source>
        <dbReference type="ARBA" id="ARBA00022490"/>
    </source>
</evidence>
<comment type="subunit">
    <text evidence="13">Subunit of dynactin, a multiprotein complex part of a tripartite complex with dynein and a adapter, such as BICDL1, BICD2 or HOOK3. The dynactin complex is built around ACTR1A/ACTB filament and consists of an actin-related filament composed of a shoulder domain, a pointed end and a barbed end. Its length is defined by its flexible shoulder domain. The soulder is composed of 2 DCTN1 subunits, 4 DCTN2 and 2 DCTN3. The 4 DCNT2 (via N-terminus) bind the ACTR1A filament and act as molecular rulers to determine the length. The pointed end is important for binding dynein-dynactin cargo adapters. Consists of 4 subunits: ACTR10, DCNT4, DCTN5 and DCTN6. The barbed end is composed of a CAPZA1:CAPZB heterodimers, which binds ACTR1A/ACTB filament and dynactin and stabilizes dynactin. Interacts with ATP7B, but not ATP7A, in a copper-dependent manner. Interacts with ANK2; this interaction is required for localization at costameres. Interacts with N4BP2L1.</text>
</comment>
<organism evidence="15 16">
    <name type="scientific">Calocera cornea HHB12733</name>
    <dbReference type="NCBI Taxonomy" id="1353952"/>
    <lineage>
        <taxon>Eukaryota</taxon>
        <taxon>Fungi</taxon>
        <taxon>Dikarya</taxon>
        <taxon>Basidiomycota</taxon>
        <taxon>Agaricomycotina</taxon>
        <taxon>Dacrymycetes</taxon>
        <taxon>Dacrymycetales</taxon>
        <taxon>Dacrymycetaceae</taxon>
        <taxon>Calocera</taxon>
    </lineage>
</organism>
<feature type="region of interest" description="Disordered" evidence="14">
    <location>
        <begin position="419"/>
        <end position="440"/>
    </location>
</feature>
<evidence type="ECO:0000256" key="9">
    <source>
        <dbReference type="ARBA" id="ARBA00023054"/>
    </source>
</evidence>
<dbReference type="STRING" id="1353952.A0A165EF39"/>
<comment type="subcellular location">
    <subcellularLocation>
        <location evidence="1">Cytoplasm</location>
        <location evidence="1">Cytoskeleton</location>
        <location evidence="1">Microtubule organizing center</location>
        <location evidence="1">Centrosome</location>
    </subcellularLocation>
    <subcellularLocation>
        <location evidence="2">Cytoplasm</location>
        <location evidence="2">Cytoskeleton</location>
        <location evidence="2">Stress fiber</location>
    </subcellularLocation>
    <subcellularLocation>
        <location evidence="3">Cytoplasm</location>
        <location evidence="3">Myofibril</location>
    </subcellularLocation>
</comment>
<keyword evidence="9" id="KW-0175">Coiled coil</keyword>
<keyword evidence="5" id="KW-1017">Isopeptide bond</keyword>
<dbReference type="InterPro" id="IPR008603">
    <property type="entry name" value="DCTN4"/>
</dbReference>
<evidence type="ECO:0000256" key="14">
    <source>
        <dbReference type="SAM" id="MobiDB-lite"/>
    </source>
</evidence>
<evidence type="ECO:0000256" key="8">
    <source>
        <dbReference type="ARBA" id="ARBA00022990"/>
    </source>
</evidence>
<dbReference type="InParanoid" id="A0A165EF39"/>
<evidence type="ECO:0000256" key="11">
    <source>
        <dbReference type="ARBA" id="ARBA00034776"/>
    </source>
</evidence>
<dbReference type="AlphaFoldDB" id="A0A165EF39"/>
<feature type="compositionally biased region" description="Basic and acidic residues" evidence="14">
    <location>
        <begin position="426"/>
        <end position="440"/>
    </location>
</feature>
<feature type="compositionally biased region" description="Basic and acidic residues" evidence="14">
    <location>
        <begin position="188"/>
        <end position="200"/>
    </location>
</feature>